<name>A0ACB6QVS9_9PLEO</name>
<evidence type="ECO:0000313" key="1">
    <source>
        <dbReference type="EMBL" id="KAF2470966.1"/>
    </source>
</evidence>
<comment type="caution">
    <text evidence="1">The sequence shown here is derived from an EMBL/GenBank/DDBJ whole genome shotgun (WGS) entry which is preliminary data.</text>
</comment>
<organism evidence="1 2">
    <name type="scientific">Lindgomyces ingoldianus</name>
    <dbReference type="NCBI Taxonomy" id="673940"/>
    <lineage>
        <taxon>Eukaryota</taxon>
        <taxon>Fungi</taxon>
        <taxon>Dikarya</taxon>
        <taxon>Ascomycota</taxon>
        <taxon>Pezizomycotina</taxon>
        <taxon>Dothideomycetes</taxon>
        <taxon>Pleosporomycetidae</taxon>
        <taxon>Pleosporales</taxon>
        <taxon>Lindgomycetaceae</taxon>
        <taxon>Lindgomyces</taxon>
    </lineage>
</organism>
<proteinExistence type="predicted"/>
<keyword evidence="2" id="KW-1185">Reference proteome</keyword>
<dbReference type="Proteomes" id="UP000799755">
    <property type="component" value="Unassembled WGS sequence"/>
</dbReference>
<protein>
    <submittedName>
        <fullName evidence="1">Uncharacterized protein</fullName>
    </submittedName>
</protein>
<gene>
    <name evidence="1" type="ORF">BDR25DRAFT_261266</name>
</gene>
<sequence>MKYLLASAALAAVALATPVPDAVATAPASFKIARVVYGGSGCPQGSINVDFTDSRLLPIYFGKDFTATAGTGVDAVESRKNCQINLDLQFSPGFQYTVLSADYSGWADLDSGVKGVVRANYYFSGDVTSATTTMGISGPFTGRYTKHDDISVAVWSPCGSEAMLNVNADVSLTPLGGPGSGTLVALKESARFTQSLYIKWRQC</sequence>
<evidence type="ECO:0000313" key="2">
    <source>
        <dbReference type="Proteomes" id="UP000799755"/>
    </source>
</evidence>
<reference evidence="1" key="1">
    <citation type="journal article" date="2020" name="Stud. Mycol.">
        <title>101 Dothideomycetes genomes: a test case for predicting lifestyles and emergence of pathogens.</title>
        <authorList>
            <person name="Haridas S."/>
            <person name="Albert R."/>
            <person name="Binder M."/>
            <person name="Bloem J."/>
            <person name="Labutti K."/>
            <person name="Salamov A."/>
            <person name="Andreopoulos B."/>
            <person name="Baker S."/>
            <person name="Barry K."/>
            <person name="Bills G."/>
            <person name="Bluhm B."/>
            <person name="Cannon C."/>
            <person name="Castanera R."/>
            <person name="Culley D."/>
            <person name="Daum C."/>
            <person name="Ezra D."/>
            <person name="Gonzalez J."/>
            <person name="Henrissat B."/>
            <person name="Kuo A."/>
            <person name="Liang C."/>
            <person name="Lipzen A."/>
            <person name="Lutzoni F."/>
            <person name="Magnuson J."/>
            <person name="Mondo S."/>
            <person name="Nolan M."/>
            <person name="Ohm R."/>
            <person name="Pangilinan J."/>
            <person name="Park H.-J."/>
            <person name="Ramirez L."/>
            <person name="Alfaro M."/>
            <person name="Sun H."/>
            <person name="Tritt A."/>
            <person name="Yoshinaga Y."/>
            <person name="Zwiers L.-H."/>
            <person name="Turgeon B."/>
            <person name="Goodwin S."/>
            <person name="Spatafora J."/>
            <person name="Crous P."/>
            <person name="Grigoriev I."/>
        </authorList>
    </citation>
    <scope>NUCLEOTIDE SEQUENCE</scope>
    <source>
        <strain evidence="1">ATCC 200398</strain>
    </source>
</reference>
<dbReference type="EMBL" id="MU003506">
    <property type="protein sequence ID" value="KAF2470966.1"/>
    <property type="molecule type" value="Genomic_DNA"/>
</dbReference>
<accession>A0ACB6QVS9</accession>